<dbReference type="KEGG" id="knv:Pan216_08610"/>
<evidence type="ECO:0000313" key="1">
    <source>
        <dbReference type="EMBL" id="QDU60024.1"/>
    </source>
</evidence>
<protein>
    <submittedName>
        <fullName evidence="1">Uncharacterized protein</fullName>
    </submittedName>
</protein>
<proteinExistence type="predicted"/>
<dbReference type="RefSeq" id="WP_145255212.1">
    <property type="nucleotide sequence ID" value="NZ_CP036279.1"/>
</dbReference>
<dbReference type="EMBL" id="CP036279">
    <property type="protein sequence ID" value="QDU60024.1"/>
    <property type="molecule type" value="Genomic_DNA"/>
</dbReference>
<reference evidence="1 2" key="1">
    <citation type="submission" date="2019-02" db="EMBL/GenBank/DDBJ databases">
        <title>Deep-cultivation of Planctomycetes and their phenomic and genomic characterization uncovers novel biology.</title>
        <authorList>
            <person name="Wiegand S."/>
            <person name="Jogler M."/>
            <person name="Boedeker C."/>
            <person name="Pinto D."/>
            <person name="Vollmers J."/>
            <person name="Rivas-Marin E."/>
            <person name="Kohn T."/>
            <person name="Peeters S.H."/>
            <person name="Heuer A."/>
            <person name="Rast P."/>
            <person name="Oberbeckmann S."/>
            <person name="Bunk B."/>
            <person name="Jeske O."/>
            <person name="Meyerdierks A."/>
            <person name="Storesund J.E."/>
            <person name="Kallscheuer N."/>
            <person name="Luecker S."/>
            <person name="Lage O.M."/>
            <person name="Pohl T."/>
            <person name="Merkel B.J."/>
            <person name="Hornburger P."/>
            <person name="Mueller R.-W."/>
            <person name="Bruemmer F."/>
            <person name="Labrenz M."/>
            <person name="Spormann A.M."/>
            <person name="Op den Camp H."/>
            <person name="Overmann J."/>
            <person name="Amann R."/>
            <person name="Jetten M.S.M."/>
            <person name="Mascher T."/>
            <person name="Medema M.H."/>
            <person name="Devos D.P."/>
            <person name="Kaster A.-K."/>
            <person name="Ovreas L."/>
            <person name="Rohde M."/>
            <person name="Galperin M.Y."/>
            <person name="Jogler C."/>
        </authorList>
    </citation>
    <scope>NUCLEOTIDE SEQUENCE [LARGE SCALE GENOMIC DNA]</scope>
    <source>
        <strain evidence="1 2">Pan216</strain>
    </source>
</reference>
<dbReference type="AlphaFoldDB" id="A0A518AZ61"/>
<accession>A0A518AZ61</accession>
<keyword evidence="2" id="KW-1185">Reference proteome</keyword>
<name>A0A518AZ61_9BACT</name>
<dbReference type="Proteomes" id="UP000317093">
    <property type="component" value="Chromosome"/>
</dbReference>
<gene>
    <name evidence="1" type="ORF">Pan216_08610</name>
</gene>
<evidence type="ECO:0000313" key="2">
    <source>
        <dbReference type="Proteomes" id="UP000317093"/>
    </source>
</evidence>
<sequence length="95" mass="10982">MEIQVLPVELYVAKYHECPRPRCRYEIDEGILYRTKDAESEDLGELPGSVDSVFVPAIELETGQYVGEIEAIERLRTLVDRVQHLTQQIHEVLRS</sequence>
<organism evidence="1 2">
    <name type="scientific">Kolteria novifilia</name>
    <dbReference type="NCBI Taxonomy" id="2527975"/>
    <lineage>
        <taxon>Bacteria</taxon>
        <taxon>Pseudomonadati</taxon>
        <taxon>Planctomycetota</taxon>
        <taxon>Planctomycetia</taxon>
        <taxon>Kolteriales</taxon>
        <taxon>Kolteriaceae</taxon>
        <taxon>Kolteria</taxon>
    </lineage>
</organism>